<evidence type="ECO:0000313" key="3">
    <source>
        <dbReference type="Proteomes" id="UP001169063"/>
    </source>
</evidence>
<accession>A0ABT8SLA3</accession>
<sequence length="58" mass="6723">MRPAPVDPRLVEEAQRKQAAYHLSRLAWADAIGRPYLKRRLRRPPPPARLDLVDHEDG</sequence>
<organism evidence="2 3">
    <name type="scientific">Peiella sedimenti</name>
    <dbReference type="NCBI Taxonomy" id="3061083"/>
    <lineage>
        <taxon>Bacteria</taxon>
        <taxon>Pseudomonadati</taxon>
        <taxon>Pseudomonadota</taxon>
        <taxon>Alphaproteobacteria</taxon>
        <taxon>Caulobacterales</taxon>
        <taxon>Caulobacteraceae</taxon>
        <taxon>Peiella</taxon>
    </lineage>
</organism>
<dbReference type="RefSeq" id="WP_302109720.1">
    <property type="nucleotide sequence ID" value="NZ_JAUKTR010000003.1"/>
</dbReference>
<gene>
    <name evidence="2" type="ORF">Q0812_07575</name>
</gene>
<feature type="region of interest" description="Disordered" evidence="1">
    <location>
        <begin position="39"/>
        <end position="58"/>
    </location>
</feature>
<evidence type="ECO:0000313" key="2">
    <source>
        <dbReference type="EMBL" id="MDO1559284.1"/>
    </source>
</evidence>
<protein>
    <submittedName>
        <fullName evidence="2">Uncharacterized protein</fullName>
    </submittedName>
</protein>
<reference evidence="2" key="1">
    <citation type="submission" date="2023-07" db="EMBL/GenBank/DDBJ databases">
        <title>Brevundimonas soil sp. nov., isolated from the soil of chemical plant.</title>
        <authorList>
            <person name="Wu N."/>
        </authorList>
    </citation>
    <scope>NUCLEOTIDE SEQUENCE</scope>
    <source>
        <strain evidence="2">XZ-24</strain>
    </source>
</reference>
<evidence type="ECO:0000256" key="1">
    <source>
        <dbReference type="SAM" id="MobiDB-lite"/>
    </source>
</evidence>
<dbReference type="Proteomes" id="UP001169063">
    <property type="component" value="Unassembled WGS sequence"/>
</dbReference>
<keyword evidence="3" id="KW-1185">Reference proteome</keyword>
<comment type="caution">
    <text evidence="2">The sequence shown here is derived from an EMBL/GenBank/DDBJ whole genome shotgun (WGS) entry which is preliminary data.</text>
</comment>
<proteinExistence type="predicted"/>
<dbReference type="EMBL" id="JAUKTR010000003">
    <property type="protein sequence ID" value="MDO1559284.1"/>
    <property type="molecule type" value="Genomic_DNA"/>
</dbReference>
<name>A0ABT8SLA3_9CAUL</name>